<sequence length="69" mass="7482">MRLGELRRAAKGSTGLSGGGMVIRNSEGHVLATAVAFYNRGICKRNAMLCWMMVLGKVAVPWKCKTVLD</sequence>
<comment type="caution">
    <text evidence="2">The sequence shown here is derived from an EMBL/GenBank/DDBJ whole genome shotgun (WGS) entry which is preliminary data.</text>
</comment>
<evidence type="ECO:0008006" key="4">
    <source>
        <dbReference type="Google" id="ProtNLM"/>
    </source>
</evidence>
<dbReference type="AlphaFoldDB" id="A0ABC8R5F9"/>
<evidence type="ECO:0000313" key="2">
    <source>
        <dbReference type="EMBL" id="CAK9140018.1"/>
    </source>
</evidence>
<feature type="region of interest" description="Disordered" evidence="1">
    <location>
        <begin position="1"/>
        <end position="22"/>
    </location>
</feature>
<proteinExistence type="predicted"/>
<dbReference type="Proteomes" id="UP001642360">
    <property type="component" value="Unassembled WGS sequence"/>
</dbReference>
<evidence type="ECO:0000313" key="3">
    <source>
        <dbReference type="Proteomes" id="UP001642360"/>
    </source>
</evidence>
<evidence type="ECO:0000256" key="1">
    <source>
        <dbReference type="SAM" id="MobiDB-lite"/>
    </source>
</evidence>
<keyword evidence="3" id="KW-1185">Reference proteome</keyword>
<gene>
    <name evidence="2" type="ORF">ILEXP_LOCUS7433</name>
</gene>
<organism evidence="2 3">
    <name type="scientific">Ilex paraguariensis</name>
    <name type="common">yerba mate</name>
    <dbReference type="NCBI Taxonomy" id="185542"/>
    <lineage>
        <taxon>Eukaryota</taxon>
        <taxon>Viridiplantae</taxon>
        <taxon>Streptophyta</taxon>
        <taxon>Embryophyta</taxon>
        <taxon>Tracheophyta</taxon>
        <taxon>Spermatophyta</taxon>
        <taxon>Magnoliopsida</taxon>
        <taxon>eudicotyledons</taxon>
        <taxon>Gunneridae</taxon>
        <taxon>Pentapetalae</taxon>
        <taxon>asterids</taxon>
        <taxon>campanulids</taxon>
        <taxon>Aquifoliales</taxon>
        <taxon>Aquifoliaceae</taxon>
        <taxon>Ilex</taxon>
    </lineage>
</organism>
<reference evidence="2 3" key="1">
    <citation type="submission" date="2024-02" db="EMBL/GenBank/DDBJ databases">
        <authorList>
            <person name="Vignale AGUSTIN F."/>
            <person name="Sosa J E."/>
            <person name="Modenutti C."/>
        </authorList>
    </citation>
    <scope>NUCLEOTIDE SEQUENCE [LARGE SCALE GENOMIC DNA]</scope>
</reference>
<accession>A0ABC8R5F9</accession>
<name>A0ABC8R5F9_9AQUA</name>
<protein>
    <recommendedName>
        <fullName evidence="4">RNase H type-1 domain-containing protein</fullName>
    </recommendedName>
</protein>
<dbReference type="EMBL" id="CAUOFW020001004">
    <property type="protein sequence ID" value="CAK9140018.1"/>
    <property type="molecule type" value="Genomic_DNA"/>
</dbReference>